<evidence type="ECO:0000313" key="2">
    <source>
        <dbReference type="Proteomes" id="UP000463700"/>
    </source>
</evidence>
<proteinExistence type="predicted"/>
<name>A0A6N6WN12_9BURK</name>
<protein>
    <submittedName>
        <fullName evidence="1">Uncharacterized protein</fullName>
    </submittedName>
</protein>
<dbReference type="AlphaFoldDB" id="A0A6N6WN12"/>
<dbReference type="OrthoDB" id="9008810at2"/>
<gene>
    <name evidence="1" type="ORF">FSO04_04450</name>
</gene>
<dbReference type="EMBL" id="VOSW01000005">
    <property type="protein sequence ID" value="KAE8761254.1"/>
    <property type="molecule type" value="Genomic_DNA"/>
</dbReference>
<sequence>MAMSDRRGRNNMTGRRMHRLETNAELLCFLTLSEIFAFRTTGAWLQPDHLVESTRIWLRRHDHHAGWRLRVELSRMATDLAQQLVKAGDIVRGQLDVSWYFTRDMQINFASPRVIVVYARCVATLSRGTSGGAA</sequence>
<reference evidence="1 2" key="1">
    <citation type="journal article" date="2020" name="Int. J. Syst. Evol. Microbiol.">
        <title>Paraburkholderia madseniana sp. nov., a phenolic acid-degrading bacterium isolated from acidic forest soil.</title>
        <authorList>
            <person name="Wilhelm R.C."/>
            <person name="Murphy S.J.L."/>
            <person name="Feriancek N.M."/>
            <person name="Karasz D.C."/>
            <person name="DeRito C.M."/>
            <person name="Newman J.D."/>
            <person name="Buckley D.H."/>
        </authorList>
    </citation>
    <scope>NUCLEOTIDE SEQUENCE [LARGE SCALE GENOMIC DNA]</scope>
    <source>
        <strain evidence="1 2">RP11</strain>
    </source>
</reference>
<organism evidence="1 2">
    <name type="scientific">Paraburkholderia madseniana</name>
    <dbReference type="NCBI Taxonomy" id="2599607"/>
    <lineage>
        <taxon>Bacteria</taxon>
        <taxon>Pseudomonadati</taxon>
        <taxon>Pseudomonadota</taxon>
        <taxon>Betaproteobacteria</taxon>
        <taxon>Burkholderiales</taxon>
        <taxon>Burkholderiaceae</taxon>
        <taxon>Paraburkholderia</taxon>
    </lineage>
</organism>
<dbReference type="RefSeq" id="WP_154558545.1">
    <property type="nucleotide sequence ID" value="NZ_VOSW01000005.1"/>
</dbReference>
<evidence type="ECO:0000313" key="1">
    <source>
        <dbReference type="EMBL" id="KAE8761254.1"/>
    </source>
</evidence>
<dbReference type="Proteomes" id="UP000463700">
    <property type="component" value="Unassembled WGS sequence"/>
</dbReference>
<accession>A0A6N6WN12</accession>
<comment type="caution">
    <text evidence="1">The sequence shown here is derived from an EMBL/GenBank/DDBJ whole genome shotgun (WGS) entry which is preliminary data.</text>
</comment>